<name>A0A5N7IJS9_9CLOT</name>
<protein>
    <submittedName>
        <fullName evidence="1">Uncharacterized protein</fullName>
    </submittedName>
</protein>
<dbReference type="RefSeq" id="WP_152750558.1">
    <property type="nucleotide sequence ID" value="NZ_SPSE01000015.1"/>
</dbReference>
<comment type="caution">
    <text evidence="1">The sequence shown here is derived from an EMBL/GenBank/DDBJ whole genome shotgun (WGS) entry which is preliminary data.</text>
</comment>
<evidence type="ECO:0000313" key="1">
    <source>
        <dbReference type="EMBL" id="MPQ61234.1"/>
    </source>
</evidence>
<accession>A0A5N7IJS9</accession>
<sequence>MEMNYIFLLKENSGVILDKTKAHYIILENLSSDVTMDSLVVDYNEEKYSLKYSIYYDDKVDMFKLAISLNKSLGKSAKVLNYVDSLLRKGKIRKDYNIIVTYDGVSNYFCDKSYPLLNEFERRLRELVYIILIKTFGAEWYEKTVSDELKIKIKETSKCNNKTVLIESALYEITMYDMEKYLFNPYCEYNSNDIIQSIIDDGNKSKEDIVNLLSACTPKSLWDRFFYDKINNIQAEINETRIFRNKIAHNKEFHAKEFNRFKKIIKVIIDNIKVAIEDINNTELSRQIKRESYFAYSTLFNSELQDAMKNIAKQSELMQKTLGLGTQSAMKGLMGQLMLARKDFCSSGLQDAMKGIVKHSELMQKTLGLGTQSAMKELMGQSMLARKALCNTGLQDAMKGIVKKSELIQKTLGLGTQTGMRGLMGQSMLVRKAICSARIQEKIMNDSSFIKQSVVSKD</sequence>
<dbReference type="Proteomes" id="UP000342249">
    <property type="component" value="Unassembled WGS sequence"/>
</dbReference>
<dbReference type="EMBL" id="SPSF01000014">
    <property type="protein sequence ID" value="MPQ61234.1"/>
    <property type="molecule type" value="Genomic_DNA"/>
</dbReference>
<organism evidence="1 2">
    <name type="scientific">Clostridium estertheticum</name>
    <dbReference type="NCBI Taxonomy" id="238834"/>
    <lineage>
        <taxon>Bacteria</taxon>
        <taxon>Bacillati</taxon>
        <taxon>Bacillota</taxon>
        <taxon>Clostridia</taxon>
        <taxon>Eubacteriales</taxon>
        <taxon>Clostridiaceae</taxon>
        <taxon>Clostridium</taxon>
    </lineage>
</organism>
<gene>
    <name evidence="1" type="ORF">E4V82_03795</name>
</gene>
<proteinExistence type="predicted"/>
<evidence type="ECO:0000313" key="2">
    <source>
        <dbReference type="Proteomes" id="UP000342249"/>
    </source>
</evidence>
<reference evidence="1" key="1">
    <citation type="journal article" date="2019" name="Lett. Appl. Microbiol.">
        <title>A case of 'blown pack' spoilage of vacuum-packaged pork likely associated with Clostridium estertheticum in Canada.</title>
        <authorList>
            <person name="Zhang P."/>
            <person name="Ward P."/>
            <person name="McMullen L.M."/>
            <person name="Yang X."/>
        </authorList>
    </citation>
    <scope>NUCLEOTIDE SEQUENCE [LARGE SCALE GENOMIC DNA]</scope>
    <source>
        <strain evidence="1">MA19</strain>
    </source>
</reference>
<dbReference type="AlphaFoldDB" id="A0A5N7IJS9"/>